<dbReference type="EMBL" id="AAQH01000015">
    <property type="protein sequence ID" value="EAT11602.1"/>
    <property type="molecule type" value="Genomic_DNA"/>
</dbReference>
<sequence>MRIIILFALSFIFGCSHTGPIRLYPGETLDSKQEAILVLPEALDLLKINNENIPASTFAFRTSQSELRLAPGPNRLTIQYRTLWDVSSDQHQIVESGPIEFDVNLKGNHTYQFNWQTPASLENAIEFSNNPKIHIVGDQQSWLGNHQAKQSDLILIADPSTHSNKSENNIALDKLQYWWQRASLDEREAFLKSIKAAD</sequence>
<dbReference type="AlphaFoldDB" id="Q1N0B5"/>
<name>Q1N0B5_9GAMM</name>
<dbReference type="Pfam" id="PF09829">
    <property type="entry name" value="DUF2057"/>
    <property type="match status" value="1"/>
</dbReference>
<comment type="similarity">
    <text evidence="1">Belongs to the UPF0319 family.</text>
</comment>
<dbReference type="InterPro" id="IPR018635">
    <property type="entry name" value="UPF0319"/>
</dbReference>
<evidence type="ECO:0000256" key="1">
    <source>
        <dbReference type="ARBA" id="ARBA00008490"/>
    </source>
</evidence>
<evidence type="ECO:0008006" key="5">
    <source>
        <dbReference type="Google" id="ProtNLM"/>
    </source>
</evidence>
<dbReference type="STRING" id="207949.RED65_07934"/>
<dbReference type="PANTHER" id="PTHR38108:SF1">
    <property type="entry name" value="UPF0319 PROTEIN YCCT"/>
    <property type="match status" value="1"/>
</dbReference>
<dbReference type="PROSITE" id="PS51257">
    <property type="entry name" value="PROKAR_LIPOPROTEIN"/>
    <property type="match status" value="1"/>
</dbReference>
<evidence type="ECO:0000313" key="3">
    <source>
        <dbReference type="EMBL" id="EAT11602.1"/>
    </source>
</evidence>
<gene>
    <name evidence="3" type="ORF">RED65_07934</name>
</gene>
<keyword evidence="2" id="KW-0732">Signal</keyword>
<organism evidence="3 4">
    <name type="scientific">Bermanella marisrubri</name>
    <dbReference type="NCBI Taxonomy" id="207949"/>
    <lineage>
        <taxon>Bacteria</taxon>
        <taxon>Pseudomonadati</taxon>
        <taxon>Pseudomonadota</taxon>
        <taxon>Gammaproteobacteria</taxon>
        <taxon>Oceanospirillales</taxon>
        <taxon>Oceanospirillaceae</taxon>
        <taxon>Bermanella</taxon>
    </lineage>
</organism>
<proteinExistence type="inferred from homology"/>
<dbReference type="RefSeq" id="WP_007018823.1">
    <property type="nucleotide sequence ID" value="NZ_CH724119.1"/>
</dbReference>
<dbReference type="OrthoDB" id="5734775at2"/>
<protein>
    <recommendedName>
        <fullName evidence="5">DUF2057 domain-containing protein</fullName>
    </recommendedName>
</protein>
<comment type="caution">
    <text evidence="3">The sequence shown here is derived from an EMBL/GenBank/DDBJ whole genome shotgun (WGS) entry which is preliminary data.</text>
</comment>
<evidence type="ECO:0000313" key="4">
    <source>
        <dbReference type="Proteomes" id="UP000004263"/>
    </source>
</evidence>
<accession>Q1N0B5</accession>
<reference evidence="3 4" key="1">
    <citation type="submission" date="2006-03" db="EMBL/GenBank/DDBJ databases">
        <authorList>
            <person name="Pinhassi J."/>
            <person name="Pedros-Alio C."/>
            <person name="Ferriera S."/>
            <person name="Johnson J."/>
            <person name="Kravitz S."/>
            <person name="Halpern A."/>
            <person name="Remington K."/>
            <person name="Beeson K."/>
            <person name="Tran B."/>
            <person name="Rogers Y.-H."/>
            <person name="Friedman R."/>
            <person name="Venter J.C."/>
        </authorList>
    </citation>
    <scope>NUCLEOTIDE SEQUENCE [LARGE SCALE GENOMIC DNA]</scope>
    <source>
        <strain evidence="3 4">RED65</strain>
    </source>
</reference>
<keyword evidence="4" id="KW-1185">Reference proteome</keyword>
<evidence type="ECO:0000256" key="2">
    <source>
        <dbReference type="ARBA" id="ARBA00022729"/>
    </source>
</evidence>
<dbReference type="Proteomes" id="UP000004263">
    <property type="component" value="Unassembled WGS sequence"/>
</dbReference>
<dbReference type="PANTHER" id="PTHR38108">
    <property type="entry name" value="UPF0319 PROTEIN YCCT"/>
    <property type="match status" value="1"/>
</dbReference>
<dbReference type="HOGENOM" id="CLU_1375863_0_0_6"/>